<protein>
    <submittedName>
        <fullName evidence="5">Immunoglobulin E-set domain-containing protein</fullName>
    </submittedName>
</protein>
<gene>
    <name evidence="5" type="ORF">DLAC_05018</name>
</gene>
<dbReference type="OMA" id="QSWIPAY"/>
<dbReference type="FunCoup" id="A0A151ZI42">
    <property type="interactions" value="57"/>
</dbReference>
<dbReference type="OrthoDB" id="23947at2759"/>
<evidence type="ECO:0000313" key="6">
    <source>
        <dbReference type="Proteomes" id="UP000076078"/>
    </source>
</evidence>
<accession>A0A151ZI42</accession>
<dbReference type="PANTHER" id="PTHR31341">
    <property type="entry name" value="IPT/TIG DOMAIN-CONTAINING PROTEIN-RELATED-RELATED"/>
    <property type="match status" value="1"/>
</dbReference>
<evidence type="ECO:0000313" key="5">
    <source>
        <dbReference type="EMBL" id="KYQ93636.1"/>
    </source>
</evidence>
<evidence type="ECO:0000259" key="4">
    <source>
        <dbReference type="Pfam" id="PF01833"/>
    </source>
</evidence>
<proteinExistence type="predicted"/>
<feature type="domain" description="IPT/TIG" evidence="4">
    <location>
        <begin position="108"/>
        <end position="199"/>
    </location>
</feature>
<name>A0A151ZI42_TIELA</name>
<keyword evidence="1" id="KW-0732">Signal</keyword>
<dbReference type="Pfam" id="PF01833">
    <property type="entry name" value="TIG"/>
    <property type="match status" value="1"/>
</dbReference>
<keyword evidence="3" id="KW-0812">Transmembrane</keyword>
<dbReference type="CDD" id="cd00603">
    <property type="entry name" value="IPT_PCSR"/>
    <property type="match status" value="1"/>
</dbReference>
<feature type="transmembrane region" description="Helical" evidence="3">
    <location>
        <begin position="505"/>
        <end position="527"/>
    </location>
</feature>
<dbReference type="InterPro" id="IPR052014">
    <property type="entry name" value="Dictyostelium_Tiger"/>
</dbReference>
<dbReference type="InParanoid" id="A0A151ZI42"/>
<dbReference type="EMBL" id="LODT01000025">
    <property type="protein sequence ID" value="KYQ93636.1"/>
    <property type="molecule type" value="Genomic_DNA"/>
</dbReference>
<sequence>MNEPSYQSPILTTYYQSKKIGPIIELIEYESNQITMRGDNFGNSIYLEYIVIKMNSTIQDQSSIIENNNNIIIFNTSQINDNFSNQFQFEISIANISNSNYFIFQNRPTIESINTIPYKGGEITISGKRLNSKRFDNSSSEIEIKIGDYICSSPSNINEDDNTSIKCNLPSSSNDNDENLEISIKIDSIENNPSPIKFTFNNPSISRYQHEYTNIDSNNDDKLIIFGDNFDNSKGIIDKSSFTFNGITIQLNNTIFTNINNNNNNKTTLIIPLPQLFNNNTNKSQLKNGDLIIHTPNNKISNSISIKLKPIIQQTKGSINKNGGIITIIGKYFNLKRFNNDNTQFNIINQHNISICNDYKKPIDSNTILICNHSPTKSVINIIFIIIDNQLSSNNNNNNQIEFQKPIIQSIQLQQESSTTIMNIFGYNFGIETSLIQIQIGNFILQNDEFSINEISFENIQLSISFEFEESPTNITIIVNNQKSNQFQIYPLIKNNDVTINKTGIIIGVSIGSISLISILIFSITFIKRRRNKLNSLKS</sequence>
<reference evidence="5 6" key="1">
    <citation type="submission" date="2015-12" db="EMBL/GenBank/DDBJ databases">
        <title>Dictyostelia acquired genes for synthesis and detection of signals that induce cell-type specialization by lateral gene transfer from prokaryotes.</title>
        <authorList>
            <person name="Gloeckner G."/>
            <person name="Schaap P."/>
        </authorList>
    </citation>
    <scope>NUCLEOTIDE SEQUENCE [LARGE SCALE GENOMIC DNA]</scope>
    <source>
        <strain evidence="5 6">TK</strain>
    </source>
</reference>
<dbReference type="InterPro" id="IPR013783">
    <property type="entry name" value="Ig-like_fold"/>
</dbReference>
<keyword evidence="3" id="KW-1133">Transmembrane helix</keyword>
<dbReference type="Gene3D" id="2.60.40.10">
    <property type="entry name" value="Immunoglobulins"/>
    <property type="match status" value="1"/>
</dbReference>
<evidence type="ECO:0000256" key="3">
    <source>
        <dbReference type="SAM" id="Phobius"/>
    </source>
</evidence>
<keyword evidence="3" id="KW-0472">Membrane</keyword>
<organism evidence="5 6">
    <name type="scientific">Tieghemostelium lacteum</name>
    <name type="common">Slime mold</name>
    <name type="synonym">Dictyostelium lacteum</name>
    <dbReference type="NCBI Taxonomy" id="361077"/>
    <lineage>
        <taxon>Eukaryota</taxon>
        <taxon>Amoebozoa</taxon>
        <taxon>Evosea</taxon>
        <taxon>Eumycetozoa</taxon>
        <taxon>Dictyostelia</taxon>
        <taxon>Dictyosteliales</taxon>
        <taxon>Raperosteliaceae</taxon>
        <taxon>Tieghemostelium</taxon>
    </lineage>
</organism>
<dbReference type="AlphaFoldDB" id="A0A151ZI42"/>
<dbReference type="InterPro" id="IPR002909">
    <property type="entry name" value="IPT_dom"/>
</dbReference>
<comment type="caution">
    <text evidence="5">The sequence shown here is derived from an EMBL/GenBank/DDBJ whole genome shotgun (WGS) entry which is preliminary data.</text>
</comment>
<keyword evidence="6" id="KW-1185">Reference proteome</keyword>
<evidence type="ECO:0000256" key="1">
    <source>
        <dbReference type="ARBA" id="ARBA00022729"/>
    </source>
</evidence>
<evidence type="ECO:0000256" key="2">
    <source>
        <dbReference type="ARBA" id="ARBA00023180"/>
    </source>
</evidence>
<dbReference type="Proteomes" id="UP000076078">
    <property type="component" value="Unassembled WGS sequence"/>
</dbReference>
<keyword evidence="2" id="KW-0325">Glycoprotein</keyword>